<proteinExistence type="predicted"/>
<protein>
    <submittedName>
        <fullName evidence="1">Uncharacterized protein</fullName>
    </submittedName>
</protein>
<evidence type="ECO:0000313" key="1">
    <source>
        <dbReference type="EMBL" id="KAH7865358.1"/>
    </source>
</evidence>
<reference evidence="1 2" key="1">
    <citation type="journal article" date="2021" name="Hortic Res">
        <title>High-quality reference genome and annotation aids understanding of berry development for evergreen blueberry (Vaccinium darrowii).</title>
        <authorList>
            <person name="Yu J."/>
            <person name="Hulse-Kemp A.M."/>
            <person name="Babiker E."/>
            <person name="Staton M."/>
        </authorList>
    </citation>
    <scope>NUCLEOTIDE SEQUENCE [LARGE SCALE GENOMIC DNA]</scope>
    <source>
        <strain evidence="2">cv. NJ 8807/NJ 8810</strain>
        <tissue evidence="1">Young leaf</tissue>
    </source>
</reference>
<accession>A0ACB7ZI25</accession>
<dbReference type="EMBL" id="CM037159">
    <property type="protein sequence ID" value="KAH7865358.1"/>
    <property type="molecule type" value="Genomic_DNA"/>
</dbReference>
<keyword evidence="2" id="KW-1185">Reference proteome</keyword>
<name>A0ACB7ZI25_9ERIC</name>
<gene>
    <name evidence="1" type="ORF">Vadar_005593</name>
</gene>
<evidence type="ECO:0000313" key="2">
    <source>
        <dbReference type="Proteomes" id="UP000828048"/>
    </source>
</evidence>
<comment type="caution">
    <text evidence="1">The sequence shown here is derived from an EMBL/GenBank/DDBJ whole genome shotgun (WGS) entry which is preliminary data.</text>
</comment>
<sequence>MLPTKLVSKDGTCNIKIQGATVTVRVADRPAVVCNGLCELRSLIETNNTLGLTIKTQTTNGVTEPVMLQLCVGNRCLVVLLTHLNAIPSCLRDFLTDHEIYFMGLGITKAFEWLKHSYGIDRTRGYFEIGELAARYLKKPTLFVGGIGLDALATEVGISLEESPKLSNFNWVAKVFTDQEIKYAIHDAYGSHLIATKLLAML</sequence>
<organism evidence="1 2">
    <name type="scientific">Vaccinium darrowii</name>
    <dbReference type="NCBI Taxonomy" id="229202"/>
    <lineage>
        <taxon>Eukaryota</taxon>
        <taxon>Viridiplantae</taxon>
        <taxon>Streptophyta</taxon>
        <taxon>Embryophyta</taxon>
        <taxon>Tracheophyta</taxon>
        <taxon>Spermatophyta</taxon>
        <taxon>Magnoliopsida</taxon>
        <taxon>eudicotyledons</taxon>
        <taxon>Gunneridae</taxon>
        <taxon>Pentapetalae</taxon>
        <taxon>asterids</taxon>
        <taxon>Ericales</taxon>
        <taxon>Ericaceae</taxon>
        <taxon>Vaccinioideae</taxon>
        <taxon>Vaccinieae</taxon>
        <taxon>Vaccinium</taxon>
    </lineage>
</organism>
<dbReference type="Proteomes" id="UP000828048">
    <property type="component" value="Chromosome 9"/>
</dbReference>